<feature type="transmembrane region" description="Helical" evidence="6">
    <location>
        <begin position="186"/>
        <end position="204"/>
    </location>
</feature>
<keyword evidence="3 6" id="KW-0812">Transmembrane</keyword>
<protein>
    <submittedName>
        <fullName evidence="7">Threonine/homoserine/homoserine lactone efflux protein</fullName>
    </submittedName>
</protein>
<comment type="subcellular location">
    <subcellularLocation>
        <location evidence="1">Cell membrane</location>
        <topology evidence="1">Multi-pass membrane protein</topology>
    </subcellularLocation>
</comment>
<keyword evidence="2" id="KW-1003">Cell membrane</keyword>
<feature type="transmembrane region" description="Helical" evidence="6">
    <location>
        <begin position="151"/>
        <end position="174"/>
    </location>
</feature>
<proteinExistence type="predicted"/>
<evidence type="ECO:0000256" key="6">
    <source>
        <dbReference type="SAM" id="Phobius"/>
    </source>
</evidence>
<evidence type="ECO:0000256" key="3">
    <source>
        <dbReference type="ARBA" id="ARBA00022692"/>
    </source>
</evidence>
<feature type="transmembrane region" description="Helical" evidence="6">
    <location>
        <begin position="72"/>
        <end position="90"/>
    </location>
</feature>
<organism evidence="7 8">
    <name type="scientific">Zhihengliuella halotolerans</name>
    <dbReference type="NCBI Taxonomy" id="370736"/>
    <lineage>
        <taxon>Bacteria</taxon>
        <taxon>Bacillati</taxon>
        <taxon>Actinomycetota</taxon>
        <taxon>Actinomycetes</taxon>
        <taxon>Micrococcales</taxon>
        <taxon>Micrococcaceae</taxon>
        <taxon>Zhihengliuella</taxon>
    </lineage>
</organism>
<sequence>MEMQTVFAFWLVSTLFVVTPGADWAYAMSAGIRHRSVAPAVGGLLSGHLLVVGLVAAGVGALLAAHPWALTTLTAAGCAYLVWLGVGTIARPAVPSLGSAAGASLSGTGVSRQVLKGAGISGLNPKVFLLFVALLPQFTDAAAAWPVAGQIGALGAVHLVSCAAVYASVGLAARRVLGARPTAARMVSRLSGAAMVAIGVILLVERVAAV</sequence>
<dbReference type="AlphaFoldDB" id="A0A4Q8AG54"/>
<gene>
    <name evidence="7" type="ORF">EV380_2880</name>
</gene>
<dbReference type="GO" id="GO:0005886">
    <property type="term" value="C:plasma membrane"/>
    <property type="evidence" value="ECO:0007669"/>
    <property type="project" value="UniProtKB-SubCell"/>
</dbReference>
<evidence type="ECO:0000256" key="2">
    <source>
        <dbReference type="ARBA" id="ARBA00022475"/>
    </source>
</evidence>
<reference evidence="7 8" key="1">
    <citation type="submission" date="2019-02" db="EMBL/GenBank/DDBJ databases">
        <title>Sequencing the genomes of 1000 actinobacteria strains.</title>
        <authorList>
            <person name="Klenk H.-P."/>
        </authorList>
    </citation>
    <scope>NUCLEOTIDE SEQUENCE [LARGE SCALE GENOMIC DNA]</scope>
    <source>
        <strain evidence="7 8">DSM 17364</strain>
    </source>
</reference>
<evidence type="ECO:0000313" key="7">
    <source>
        <dbReference type="EMBL" id="RZU63268.1"/>
    </source>
</evidence>
<evidence type="ECO:0000256" key="5">
    <source>
        <dbReference type="ARBA" id="ARBA00023136"/>
    </source>
</evidence>
<comment type="caution">
    <text evidence="7">The sequence shown here is derived from an EMBL/GenBank/DDBJ whole genome shotgun (WGS) entry which is preliminary data.</text>
</comment>
<keyword evidence="4 6" id="KW-1133">Transmembrane helix</keyword>
<dbReference type="Pfam" id="PF01810">
    <property type="entry name" value="LysE"/>
    <property type="match status" value="1"/>
</dbReference>
<name>A0A4Q8AG54_9MICC</name>
<keyword evidence="8" id="KW-1185">Reference proteome</keyword>
<dbReference type="PANTHER" id="PTHR30086">
    <property type="entry name" value="ARGININE EXPORTER PROTEIN ARGO"/>
    <property type="match status" value="1"/>
</dbReference>
<evidence type="ECO:0000256" key="4">
    <source>
        <dbReference type="ARBA" id="ARBA00022989"/>
    </source>
</evidence>
<dbReference type="PANTHER" id="PTHR30086:SF20">
    <property type="entry name" value="ARGININE EXPORTER PROTEIN ARGO-RELATED"/>
    <property type="match status" value="1"/>
</dbReference>
<keyword evidence="5 6" id="KW-0472">Membrane</keyword>
<accession>A0A4Q8AG54</accession>
<feature type="transmembrane region" description="Helical" evidence="6">
    <location>
        <begin position="45"/>
        <end position="65"/>
    </location>
</feature>
<dbReference type="GO" id="GO:0015171">
    <property type="term" value="F:amino acid transmembrane transporter activity"/>
    <property type="evidence" value="ECO:0007669"/>
    <property type="project" value="TreeGrafter"/>
</dbReference>
<dbReference type="InterPro" id="IPR001123">
    <property type="entry name" value="LeuE-type"/>
</dbReference>
<dbReference type="Proteomes" id="UP000292685">
    <property type="component" value="Unassembled WGS sequence"/>
</dbReference>
<dbReference type="EMBL" id="SHLA01000001">
    <property type="protein sequence ID" value="RZU63268.1"/>
    <property type="molecule type" value="Genomic_DNA"/>
</dbReference>
<evidence type="ECO:0000313" key="8">
    <source>
        <dbReference type="Proteomes" id="UP000292685"/>
    </source>
</evidence>
<evidence type="ECO:0000256" key="1">
    <source>
        <dbReference type="ARBA" id="ARBA00004651"/>
    </source>
</evidence>